<proteinExistence type="predicted"/>
<keyword evidence="2" id="KW-1185">Reference proteome</keyword>
<dbReference type="EMBL" id="JAJNEC010000005">
    <property type="protein sequence ID" value="MCD2424658.1"/>
    <property type="molecule type" value="Genomic_DNA"/>
</dbReference>
<evidence type="ECO:0000313" key="2">
    <source>
        <dbReference type="Proteomes" id="UP001199816"/>
    </source>
</evidence>
<dbReference type="RefSeq" id="WP_231006869.1">
    <property type="nucleotide sequence ID" value="NZ_JAJNEC010000005.1"/>
</dbReference>
<name>A0ABS8PWF9_9BACT</name>
<dbReference type="InterPro" id="IPR032173">
    <property type="entry name" value="DUF5007"/>
</dbReference>
<reference evidence="1 2" key="1">
    <citation type="submission" date="2021-11" db="EMBL/GenBank/DDBJ databases">
        <title>Genomic of Niabella pedocola.</title>
        <authorList>
            <person name="Wu T."/>
        </authorList>
    </citation>
    <scope>NUCLEOTIDE SEQUENCE [LARGE SCALE GENOMIC DNA]</scope>
    <source>
        <strain evidence="1 2">JCM 31011</strain>
    </source>
</reference>
<dbReference type="Proteomes" id="UP001199816">
    <property type="component" value="Unassembled WGS sequence"/>
</dbReference>
<comment type="caution">
    <text evidence="1">The sequence shown here is derived from an EMBL/GenBank/DDBJ whole genome shotgun (WGS) entry which is preliminary data.</text>
</comment>
<sequence>MITKSLRLIAIYLCGGILAASCGKKYFLPRERNNIGDDAQFNQAVFQPVLGRTTQYMGIFVPGSTTFPAQFRIINARNVATGQSAPELTNLYPVMVWKNAYTGKETSLAEIEAKREEQYRPVLEVGGSGQLTMWSMAKSSFIRSLPDSGYVFDIELSNSGGRRYFTNFLLQPFKERPFEPTNLDPITGQPVTYGTHPSLVTNITGDSTNANLLASDIDVFIQKVASGTTNNKLTFRFFDKQYNPINPDRFGATDWPNLVHGFNMTKTATGVSYDVSYPLPSVKLPTKYTNGVGDRAHLVFAYNTFDSFGAIVRASMAFDFSIYENANWEIIFVFSKDNPKFN</sequence>
<gene>
    <name evidence="1" type="ORF">LQ567_17890</name>
</gene>
<dbReference type="PROSITE" id="PS51257">
    <property type="entry name" value="PROKAR_LIPOPROTEIN"/>
    <property type="match status" value="1"/>
</dbReference>
<dbReference type="Pfam" id="PF16398">
    <property type="entry name" value="DUF5007"/>
    <property type="match status" value="1"/>
</dbReference>
<evidence type="ECO:0000313" key="1">
    <source>
        <dbReference type="EMBL" id="MCD2424658.1"/>
    </source>
</evidence>
<organism evidence="1 2">
    <name type="scientific">Niabella pedocola</name>
    <dbReference type="NCBI Taxonomy" id="1752077"/>
    <lineage>
        <taxon>Bacteria</taxon>
        <taxon>Pseudomonadati</taxon>
        <taxon>Bacteroidota</taxon>
        <taxon>Chitinophagia</taxon>
        <taxon>Chitinophagales</taxon>
        <taxon>Chitinophagaceae</taxon>
        <taxon>Niabella</taxon>
    </lineage>
</organism>
<accession>A0ABS8PWF9</accession>
<protein>
    <submittedName>
        <fullName evidence="1">DUF5007 domain-containing protein</fullName>
    </submittedName>
</protein>